<keyword evidence="3" id="KW-1185">Reference proteome</keyword>
<sequence length="150" mass="16654">MDRYFTSIPLVEDLRDSGLSAVGTLRANRAMLPKELTATAGRTSKSSKFAYRNSVQLVSFTPRIGKVVLVASTLHKQSLVDQRSQKPESILFLQHSTKRGVDVIDSIIKNAGASSGVVRRWPTRVLMFGGCRHAERAPRLHQPLPHPQPR</sequence>
<protein>
    <recommendedName>
        <fullName evidence="1">PiggyBac transposable element-derived protein domain-containing protein</fullName>
    </recommendedName>
</protein>
<evidence type="ECO:0000313" key="3">
    <source>
        <dbReference type="Proteomes" id="UP000440578"/>
    </source>
</evidence>
<dbReference type="InterPro" id="IPR029526">
    <property type="entry name" value="PGBD"/>
</dbReference>
<dbReference type="PANTHER" id="PTHR46599:SF6">
    <property type="entry name" value="DUAL SPECIFICITY PHOSPHATASE 26"/>
    <property type="match status" value="1"/>
</dbReference>
<evidence type="ECO:0000313" key="2">
    <source>
        <dbReference type="EMBL" id="KAF0297740.1"/>
    </source>
</evidence>
<gene>
    <name evidence="2" type="ORF">FJT64_004832</name>
</gene>
<accession>A0A6A4W234</accession>
<name>A0A6A4W234_AMPAM</name>
<evidence type="ECO:0000259" key="1">
    <source>
        <dbReference type="Pfam" id="PF13843"/>
    </source>
</evidence>
<reference evidence="2 3" key="1">
    <citation type="submission" date="2019-07" db="EMBL/GenBank/DDBJ databases">
        <title>Draft genome assembly of a fouling barnacle, Amphibalanus amphitrite (Darwin, 1854): The first reference genome for Thecostraca.</title>
        <authorList>
            <person name="Kim W."/>
        </authorList>
    </citation>
    <scope>NUCLEOTIDE SEQUENCE [LARGE SCALE GENOMIC DNA]</scope>
    <source>
        <strain evidence="2">SNU_AA5</strain>
        <tissue evidence="2">Soma without cirri and trophi</tissue>
    </source>
</reference>
<dbReference type="EMBL" id="VIIS01001473">
    <property type="protein sequence ID" value="KAF0297740.1"/>
    <property type="molecule type" value="Genomic_DNA"/>
</dbReference>
<proteinExistence type="predicted"/>
<dbReference type="Proteomes" id="UP000440578">
    <property type="component" value="Unassembled WGS sequence"/>
</dbReference>
<dbReference type="OrthoDB" id="6380083at2759"/>
<organism evidence="2 3">
    <name type="scientific">Amphibalanus amphitrite</name>
    <name type="common">Striped barnacle</name>
    <name type="synonym">Balanus amphitrite</name>
    <dbReference type="NCBI Taxonomy" id="1232801"/>
    <lineage>
        <taxon>Eukaryota</taxon>
        <taxon>Metazoa</taxon>
        <taxon>Ecdysozoa</taxon>
        <taxon>Arthropoda</taxon>
        <taxon>Crustacea</taxon>
        <taxon>Multicrustacea</taxon>
        <taxon>Cirripedia</taxon>
        <taxon>Thoracica</taxon>
        <taxon>Thoracicalcarea</taxon>
        <taxon>Balanomorpha</taxon>
        <taxon>Balanoidea</taxon>
        <taxon>Balanidae</taxon>
        <taxon>Amphibalaninae</taxon>
        <taxon>Amphibalanus</taxon>
    </lineage>
</organism>
<feature type="domain" description="PiggyBac transposable element-derived protein" evidence="1">
    <location>
        <begin position="1"/>
        <end position="128"/>
    </location>
</feature>
<comment type="caution">
    <text evidence="2">The sequence shown here is derived from an EMBL/GenBank/DDBJ whole genome shotgun (WGS) entry which is preliminary data.</text>
</comment>
<dbReference type="PANTHER" id="PTHR46599">
    <property type="entry name" value="PIGGYBAC TRANSPOSABLE ELEMENT-DERIVED PROTEIN 4"/>
    <property type="match status" value="1"/>
</dbReference>
<dbReference type="AlphaFoldDB" id="A0A6A4W234"/>
<dbReference type="Pfam" id="PF13843">
    <property type="entry name" value="DDE_Tnp_1_7"/>
    <property type="match status" value="1"/>
</dbReference>